<evidence type="ECO:0000256" key="14">
    <source>
        <dbReference type="ARBA" id="ARBA00023239"/>
    </source>
</evidence>
<evidence type="ECO:0000256" key="23">
    <source>
        <dbReference type="ARBA" id="ARBA00081652"/>
    </source>
</evidence>
<keyword evidence="13" id="KW-0576">Peroxisome</keyword>
<comment type="subcellular location">
    <subcellularLocation>
        <location evidence="3">Peroxisome</location>
    </subcellularLocation>
</comment>
<dbReference type="Pfam" id="PF00205">
    <property type="entry name" value="TPP_enzyme_M"/>
    <property type="match status" value="1"/>
</dbReference>
<evidence type="ECO:0000256" key="5">
    <source>
        <dbReference type="ARBA" id="ARBA00007812"/>
    </source>
</evidence>
<dbReference type="SUPFAM" id="SSF52467">
    <property type="entry name" value="DHS-like NAD/FAD-binding domain"/>
    <property type="match status" value="1"/>
</dbReference>
<comment type="subunit">
    <text evidence="6">Homotetramer.</text>
</comment>
<evidence type="ECO:0000256" key="21">
    <source>
        <dbReference type="ARBA" id="ARBA00069582"/>
    </source>
</evidence>
<keyword evidence="7" id="KW-0597">Phosphoprotein</keyword>
<evidence type="ECO:0000256" key="17">
    <source>
        <dbReference type="ARBA" id="ARBA00044518"/>
    </source>
</evidence>
<feature type="domain" description="Thiamine pyrophosphate enzyme N-terminal TPP-binding" evidence="27">
    <location>
        <begin position="71"/>
        <end position="183"/>
    </location>
</feature>
<evidence type="ECO:0000256" key="4">
    <source>
        <dbReference type="ARBA" id="ARBA00004872"/>
    </source>
</evidence>
<dbReference type="FunFam" id="3.40.50.1220:FF:000006">
    <property type="entry name" value="2-hydroxyacyl-CoA lyase 1"/>
    <property type="match status" value="1"/>
</dbReference>
<comment type="similarity">
    <text evidence="5 24">Belongs to the TPP enzyme family.</text>
</comment>
<dbReference type="Gene3D" id="3.40.50.970">
    <property type="match status" value="2"/>
</dbReference>
<evidence type="ECO:0000256" key="19">
    <source>
        <dbReference type="ARBA" id="ARBA00050321"/>
    </source>
</evidence>
<dbReference type="Pfam" id="PF02776">
    <property type="entry name" value="TPP_enzyme_N"/>
    <property type="match status" value="1"/>
</dbReference>
<evidence type="ECO:0000256" key="1">
    <source>
        <dbReference type="ARBA" id="ARBA00001946"/>
    </source>
</evidence>
<accession>A0A0P4WCR4</accession>
<evidence type="ECO:0000256" key="10">
    <source>
        <dbReference type="ARBA" id="ARBA00022842"/>
    </source>
</evidence>
<dbReference type="FunFam" id="3.40.50.970:FF:000027">
    <property type="entry name" value="2-hydroxyacyl-CoA lyase 1"/>
    <property type="match status" value="1"/>
</dbReference>
<evidence type="ECO:0000313" key="28">
    <source>
        <dbReference type="EMBL" id="JAI66415.1"/>
    </source>
</evidence>
<evidence type="ECO:0000256" key="3">
    <source>
        <dbReference type="ARBA" id="ARBA00004275"/>
    </source>
</evidence>
<comment type="catalytic activity">
    <reaction evidence="19">
        <text>2-hydroxy-3-methylhexadecanoyl-CoA = 2-methylpentadecanal + formyl-CoA</text>
        <dbReference type="Rhea" id="RHEA:25379"/>
        <dbReference type="ChEBI" id="CHEBI:49190"/>
        <dbReference type="ChEBI" id="CHEBI:57376"/>
        <dbReference type="ChEBI" id="CHEBI:58784"/>
    </reaction>
    <physiologicalReaction direction="left-to-right" evidence="19">
        <dbReference type="Rhea" id="RHEA:25380"/>
    </physiologicalReaction>
</comment>
<keyword evidence="14" id="KW-0456">Lyase</keyword>
<evidence type="ECO:0000256" key="6">
    <source>
        <dbReference type="ARBA" id="ARBA00011881"/>
    </source>
</evidence>
<dbReference type="GO" id="GO:0000287">
    <property type="term" value="F:magnesium ion binding"/>
    <property type="evidence" value="ECO:0007669"/>
    <property type="project" value="InterPro"/>
</dbReference>
<comment type="catalytic activity">
    <reaction evidence="16">
        <text>an (R)-2-hydroxy-long-chain-fatty acyl-CoA = a long-chain fatty aldehyde + formyl-CoA</text>
        <dbReference type="Rhea" id="RHEA:67444"/>
        <dbReference type="ChEBI" id="CHEBI:17176"/>
        <dbReference type="ChEBI" id="CHEBI:57376"/>
        <dbReference type="ChEBI" id="CHEBI:170012"/>
        <dbReference type="EC" id="4.1.2.63"/>
    </reaction>
    <physiologicalReaction direction="left-to-right" evidence="16">
        <dbReference type="Rhea" id="RHEA:67445"/>
    </physiologicalReaction>
</comment>
<dbReference type="CDD" id="cd07035">
    <property type="entry name" value="TPP_PYR_POX_like"/>
    <property type="match status" value="1"/>
</dbReference>
<dbReference type="PANTHER" id="PTHR43710:SF2">
    <property type="entry name" value="2-HYDROXYACYL-COA LYASE 1"/>
    <property type="match status" value="1"/>
</dbReference>
<dbReference type="InterPro" id="IPR012000">
    <property type="entry name" value="Thiamin_PyroP_enz_cen_dom"/>
</dbReference>
<evidence type="ECO:0000259" key="26">
    <source>
        <dbReference type="Pfam" id="PF02775"/>
    </source>
</evidence>
<dbReference type="CDD" id="cd02004">
    <property type="entry name" value="TPP_BZL_OCoD_HPCL"/>
    <property type="match status" value="1"/>
</dbReference>
<dbReference type="EMBL" id="GDRN01051122">
    <property type="protein sequence ID" value="JAI66415.1"/>
    <property type="molecule type" value="Transcribed_RNA"/>
</dbReference>
<comment type="cofactor">
    <cofactor evidence="1">
        <name>Mg(2+)</name>
        <dbReference type="ChEBI" id="CHEBI:18420"/>
    </cofactor>
</comment>
<dbReference type="NCBIfam" id="NF006721">
    <property type="entry name" value="PRK09259.1"/>
    <property type="match status" value="1"/>
</dbReference>
<evidence type="ECO:0000256" key="13">
    <source>
        <dbReference type="ARBA" id="ARBA00023140"/>
    </source>
</evidence>
<dbReference type="GO" id="GO:0001561">
    <property type="term" value="P:fatty acid alpha-oxidation"/>
    <property type="evidence" value="ECO:0007669"/>
    <property type="project" value="TreeGrafter"/>
</dbReference>
<dbReference type="EC" id="4.1.2.63" evidence="17"/>
<sequence>MSVFLKASRCCPVAVNTLARRWPLTAALGTWSCIFQKVPYKNLQSSSHHYSTLIPDKTEIVKRMSEEAVEGFTVLAKALADQGVQYMFGIVGIPVIEVAVAAQQVGIKYVGMRNEQAACYAAQAIGYLTRRPGVCLAVSGPGVLHTIGGLANAQSNCWPVLVIGGSSDEDQEGMGAFQECPQVEACRPYCKYSARPPSIELIPYHVAKAIKSTTHGRPGAAYLDLPGNLLSGSVDESLVQPFPRCPPPPTSLASPQAISEAVSLLAGASRPLVVVGKGAAYGEAEEQVNRFIEKSGFPFLPTPMGKGVLPDNHPQCVAPARSRALLQADVVLLLGARLNWILHFGRPPRYAHDVKFIQVDVCAEEFHNSVQGSVCLLGDVKEICGQLVKATPGILHPSQSSWWDALREKMQANSAVNNKMALDTSVPLNYYAVFHHLHQLLPEDCVIVSEGANTMDIGRTLLLNMYPRHRLDAGTFGTMGVGLGYAIAAALWARDHAPGKRIVCVEGDSAFGFSGMELETIYRYKLPIIMIIVNNNGIYGGLTEELFNDIREGTDPTISTPPSSLLPQAHYERMAAVFGDIGHFCTTISQLQKAVTQALKDHDKPSLINVMINPMAQRKTQDFDWLTRSKL</sequence>
<proteinExistence type="inferred from homology"/>
<dbReference type="AlphaFoldDB" id="A0A0P4WCR4"/>
<comment type="catalytic activity">
    <reaction evidence="20">
        <text>2-hydroxyphytanoyl-CoA = 2,6,10,14-tetramethylpentadecanal + formyl-CoA</text>
        <dbReference type="Rhea" id="RHEA:25355"/>
        <dbReference type="ChEBI" id="CHEBI:49189"/>
        <dbReference type="ChEBI" id="CHEBI:57334"/>
        <dbReference type="ChEBI" id="CHEBI:57376"/>
    </reaction>
    <physiologicalReaction direction="left-to-right" evidence="20">
        <dbReference type="Rhea" id="RHEA:25356"/>
    </physiologicalReaction>
</comment>
<comment type="catalytic activity">
    <reaction evidence="15">
        <text>a 2-hydroxy-3-methyl fatty acyl-CoA = a 2-methyl-branched fatty aldehyde + formyl-CoA</text>
        <dbReference type="Rhea" id="RHEA:25375"/>
        <dbReference type="ChEBI" id="CHEBI:49188"/>
        <dbReference type="ChEBI" id="CHEBI:57376"/>
        <dbReference type="ChEBI" id="CHEBI:58783"/>
        <dbReference type="EC" id="4.1.2.63"/>
    </reaction>
    <physiologicalReaction direction="left-to-right" evidence="15">
        <dbReference type="Rhea" id="RHEA:25376"/>
    </physiologicalReaction>
</comment>
<comment type="pathway">
    <text evidence="4">Lipid metabolism; fatty acid metabolism.</text>
</comment>
<evidence type="ECO:0000256" key="12">
    <source>
        <dbReference type="ARBA" id="ARBA00023098"/>
    </source>
</evidence>
<dbReference type="GO" id="GO:0030976">
    <property type="term" value="F:thiamine pyrophosphate binding"/>
    <property type="evidence" value="ECO:0007669"/>
    <property type="project" value="InterPro"/>
</dbReference>
<evidence type="ECO:0000259" key="27">
    <source>
        <dbReference type="Pfam" id="PF02776"/>
    </source>
</evidence>
<evidence type="ECO:0000259" key="25">
    <source>
        <dbReference type="Pfam" id="PF00205"/>
    </source>
</evidence>
<dbReference type="Pfam" id="PF02775">
    <property type="entry name" value="TPP_enzyme_C"/>
    <property type="match status" value="1"/>
</dbReference>
<evidence type="ECO:0000256" key="7">
    <source>
        <dbReference type="ARBA" id="ARBA00022553"/>
    </source>
</evidence>
<keyword evidence="11 24" id="KW-0786">Thiamine pyrophosphate</keyword>
<evidence type="ECO:0000256" key="24">
    <source>
        <dbReference type="RuleBase" id="RU362132"/>
    </source>
</evidence>
<keyword evidence="9" id="KW-0276">Fatty acid metabolism</keyword>
<keyword evidence="10" id="KW-0460">Magnesium</keyword>
<dbReference type="Gene3D" id="3.40.50.1220">
    <property type="entry name" value="TPP-binding domain"/>
    <property type="match status" value="1"/>
</dbReference>
<evidence type="ECO:0000256" key="8">
    <source>
        <dbReference type="ARBA" id="ARBA00022723"/>
    </source>
</evidence>
<name>A0A0P4WCR4_SCYOL</name>
<reference evidence="28" key="1">
    <citation type="submission" date="2015-09" db="EMBL/GenBank/DDBJ databases">
        <title>Scylla olivacea transcriptome.</title>
        <authorList>
            <person name="Ikhwanuddin M."/>
        </authorList>
    </citation>
    <scope>NUCLEOTIDE SEQUENCE</scope>
</reference>
<evidence type="ECO:0000256" key="16">
    <source>
        <dbReference type="ARBA" id="ARBA00044454"/>
    </source>
</evidence>
<organism evidence="28">
    <name type="scientific">Scylla olivacea</name>
    <name type="common">Orange mud crab</name>
    <name type="synonym">Cancer olivacea</name>
    <dbReference type="NCBI Taxonomy" id="85551"/>
    <lineage>
        <taxon>Eukaryota</taxon>
        <taxon>Metazoa</taxon>
        <taxon>Ecdysozoa</taxon>
        <taxon>Arthropoda</taxon>
        <taxon>Crustacea</taxon>
        <taxon>Multicrustacea</taxon>
        <taxon>Malacostraca</taxon>
        <taxon>Eumalacostraca</taxon>
        <taxon>Eucarida</taxon>
        <taxon>Decapoda</taxon>
        <taxon>Pleocyemata</taxon>
        <taxon>Brachyura</taxon>
        <taxon>Eubrachyura</taxon>
        <taxon>Portunoidea</taxon>
        <taxon>Portunidae</taxon>
        <taxon>Portuninae</taxon>
        <taxon>Scylla</taxon>
    </lineage>
</organism>
<comment type="catalytic activity">
    <reaction evidence="18">
        <text>2-hydroxyoctadecanoyl-CoA = heptadecanal + formyl-CoA</text>
        <dbReference type="Rhea" id="RHEA:55196"/>
        <dbReference type="ChEBI" id="CHEBI:57376"/>
        <dbReference type="ChEBI" id="CHEBI:74116"/>
        <dbReference type="ChEBI" id="CHEBI:138631"/>
    </reaction>
    <physiologicalReaction direction="left-to-right" evidence="18">
        <dbReference type="Rhea" id="RHEA:55197"/>
    </physiologicalReaction>
</comment>
<comment type="cofactor">
    <cofactor evidence="2">
        <name>thiamine diphosphate</name>
        <dbReference type="ChEBI" id="CHEBI:58937"/>
    </cofactor>
</comment>
<dbReference type="InterPro" id="IPR029061">
    <property type="entry name" value="THDP-binding"/>
</dbReference>
<dbReference type="GO" id="GO:0005777">
    <property type="term" value="C:peroxisome"/>
    <property type="evidence" value="ECO:0007669"/>
    <property type="project" value="UniProtKB-SubCell"/>
</dbReference>
<evidence type="ECO:0000256" key="15">
    <source>
        <dbReference type="ARBA" id="ARBA00044451"/>
    </source>
</evidence>
<dbReference type="InterPro" id="IPR012001">
    <property type="entry name" value="Thiamin_PyroP_enz_TPP-bd_dom"/>
</dbReference>
<dbReference type="InterPro" id="IPR045025">
    <property type="entry name" value="HACL1-like"/>
</dbReference>
<evidence type="ECO:0000256" key="11">
    <source>
        <dbReference type="ARBA" id="ARBA00023052"/>
    </source>
</evidence>
<evidence type="ECO:0000256" key="2">
    <source>
        <dbReference type="ARBA" id="ARBA00001964"/>
    </source>
</evidence>
<keyword evidence="12" id="KW-0443">Lipid metabolism</keyword>
<dbReference type="PANTHER" id="PTHR43710">
    <property type="entry name" value="2-HYDROXYACYL-COA LYASE"/>
    <property type="match status" value="1"/>
</dbReference>
<dbReference type="InterPro" id="IPR011766">
    <property type="entry name" value="TPP_enzyme_TPP-bd"/>
</dbReference>
<protein>
    <recommendedName>
        <fullName evidence="21">2-hydroxyacyl-CoA lyase 1</fullName>
        <ecNumber evidence="17">4.1.2.63</ecNumber>
    </recommendedName>
    <alternativeName>
        <fullName evidence="22">2-hydroxyphytanoyl-CoA lyase</fullName>
    </alternativeName>
    <alternativeName>
        <fullName evidence="23">Phytanoyl-CoA 2-hydroxylase 2</fullName>
    </alternativeName>
</protein>
<evidence type="ECO:0000256" key="9">
    <source>
        <dbReference type="ARBA" id="ARBA00022832"/>
    </source>
</evidence>
<evidence type="ECO:0000256" key="20">
    <source>
        <dbReference type="ARBA" id="ARBA00051426"/>
    </source>
</evidence>
<dbReference type="GO" id="GO:0106359">
    <property type="term" value="F:2-hydroxyacyl-CoA lyase activity"/>
    <property type="evidence" value="ECO:0007669"/>
    <property type="project" value="UniProtKB-EC"/>
</dbReference>
<feature type="domain" description="Thiamine pyrophosphate enzyme TPP-binding" evidence="26">
    <location>
        <begin position="453"/>
        <end position="610"/>
    </location>
</feature>
<keyword evidence="8" id="KW-0479">Metal-binding</keyword>
<feature type="domain" description="Thiamine pyrophosphate enzyme central" evidence="25">
    <location>
        <begin position="258"/>
        <end position="387"/>
    </location>
</feature>
<evidence type="ECO:0000256" key="18">
    <source>
        <dbReference type="ARBA" id="ARBA00048738"/>
    </source>
</evidence>
<evidence type="ECO:0000256" key="22">
    <source>
        <dbReference type="ARBA" id="ARBA00075677"/>
    </source>
</evidence>
<dbReference type="InterPro" id="IPR029035">
    <property type="entry name" value="DHS-like_NAD/FAD-binding_dom"/>
</dbReference>
<dbReference type="FunFam" id="3.40.50.970:FF:000038">
    <property type="entry name" value="2-hydroxyacyl-CoA lyase 1 isoform X1"/>
    <property type="match status" value="1"/>
</dbReference>
<dbReference type="SUPFAM" id="SSF52518">
    <property type="entry name" value="Thiamin diphosphate-binding fold (THDP-binding)"/>
    <property type="match status" value="2"/>
</dbReference>